<dbReference type="InterPro" id="IPR036388">
    <property type="entry name" value="WH-like_DNA-bd_sf"/>
</dbReference>
<dbReference type="RefSeq" id="WP_220167416.1">
    <property type="nucleotide sequence ID" value="NZ_JAIBOA010000010.1"/>
</dbReference>
<evidence type="ECO:0000256" key="1">
    <source>
        <dbReference type="ARBA" id="ARBA00023015"/>
    </source>
</evidence>
<dbReference type="InterPro" id="IPR000835">
    <property type="entry name" value="HTH_MarR-typ"/>
</dbReference>
<dbReference type="InterPro" id="IPR023187">
    <property type="entry name" value="Tscrpt_reg_MarR-type_CS"/>
</dbReference>
<reference evidence="5 6" key="1">
    <citation type="submission" date="2021-07" db="EMBL/GenBank/DDBJ databases">
        <title>Actinomadura sp. PM05-2 isolated from lichen.</title>
        <authorList>
            <person name="Somphong A."/>
            <person name="Phongsopitanun W."/>
            <person name="Tanasupawat S."/>
            <person name="Peongsungnone V."/>
        </authorList>
    </citation>
    <scope>NUCLEOTIDE SEQUENCE [LARGE SCALE GENOMIC DNA]</scope>
    <source>
        <strain evidence="5 6">PM05-2</strain>
    </source>
</reference>
<dbReference type="PANTHER" id="PTHR33164:SF57">
    <property type="entry name" value="MARR-FAMILY TRANSCRIPTIONAL REGULATOR"/>
    <property type="match status" value="1"/>
</dbReference>
<keyword evidence="2" id="KW-0238">DNA-binding</keyword>
<evidence type="ECO:0000256" key="2">
    <source>
        <dbReference type="ARBA" id="ARBA00023125"/>
    </source>
</evidence>
<dbReference type="PROSITE" id="PS01117">
    <property type="entry name" value="HTH_MARR_1"/>
    <property type="match status" value="1"/>
</dbReference>
<accession>A0ABS7FUV3</accession>
<dbReference type="Pfam" id="PF12802">
    <property type="entry name" value="MarR_2"/>
    <property type="match status" value="1"/>
</dbReference>
<dbReference type="InterPro" id="IPR036390">
    <property type="entry name" value="WH_DNA-bd_sf"/>
</dbReference>
<keyword evidence="1" id="KW-0805">Transcription regulation</keyword>
<dbReference type="PRINTS" id="PR00598">
    <property type="entry name" value="HTHMARR"/>
</dbReference>
<dbReference type="EMBL" id="JAIBOA010000010">
    <property type="protein sequence ID" value="MBW8484187.1"/>
    <property type="molecule type" value="Genomic_DNA"/>
</dbReference>
<proteinExistence type="predicted"/>
<evidence type="ECO:0000313" key="6">
    <source>
        <dbReference type="Proteomes" id="UP000774570"/>
    </source>
</evidence>
<evidence type="ECO:0000256" key="3">
    <source>
        <dbReference type="ARBA" id="ARBA00023163"/>
    </source>
</evidence>
<organism evidence="5 6">
    <name type="scientific">Actinomadura parmotrematis</name>
    <dbReference type="NCBI Taxonomy" id="2864039"/>
    <lineage>
        <taxon>Bacteria</taxon>
        <taxon>Bacillati</taxon>
        <taxon>Actinomycetota</taxon>
        <taxon>Actinomycetes</taxon>
        <taxon>Streptosporangiales</taxon>
        <taxon>Thermomonosporaceae</taxon>
        <taxon>Actinomadura</taxon>
    </lineage>
</organism>
<dbReference type="SUPFAM" id="SSF46785">
    <property type="entry name" value="Winged helix' DNA-binding domain"/>
    <property type="match status" value="1"/>
</dbReference>
<comment type="caution">
    <text evidence="5">The sequence shown here is derived from an EMBL/GenBank/DDBJ whole genome shotgun (WGS) entry which is preliminary data.</text>
</comment>
<keyword evidence="6" id="KW-1185">Reference proteome</keyword>
<evidence type="ECO:0000313" key="5">
    <source>
        <dbReference type="EMBL" id="MBW8484187.1"/>
    </source>
</evidence>
<dbReference type="Proteomes" id="UP000774570">
    <property type="component" value="Unassembled WGS sequence"/>
</dbReference>
<name>A0ABS7FUV3_9ACTN</name>
<dbReference type="Gene3D" id="1.10.10.10">
    <property type="entry name" value="Winged helix-like DNA-binding domain superfamily/Winged helix DNA-binding domain"/>
    <property type="match status" value="1"/>
</dbReference>
<dbReference type="InterPro" id="IPR039422">
    <property type="entry name" value="MarR/SlyA-like"/>
</dbReference>
<evidence type="ECO:0000259" key="4">
    <source>
        <dbReference type="PROSITE" id="PS50995"/>
    </source>
</evidence>
<feature type="domain" description="HTH marR-type" evidence="4">
    <location>
        <begin position="11"/>
        <end position="145"/>
    </location>
</feature>
<dbReference type="PANTHER" id="PTHR33164">
    <property type="entry name" value="TRANSCRIPTIONAL REGULATOR, MARR FAMILY"/>
    <property type="match status" value="1"/>
</dbReference>
<sequence length="149" mass="16315">MARTSGGRTAHEALERELGVFLRRARAASDRLSRAVHPELDSAAYGLLAYLREHGPARPSDLAGYVGVGKATITRQMNVLEGLGLVERHADPADGRARRLALTEEGRSRLNAVSTARREHFHARLESWPEEDVRTLATLLARLNGLGSD</sequence>
<dbReference type="PROSITE" id="PS50995">
    <property type="entry name" value="HTH_MARR_2"/>
    <property type="match status" value="1"/>
</dbReference>
<keyword evidence="3" id="KW-0804">Transcription</keyword>
<gene>
    <name evidence="5" type="ORF">K1Y72_17515</name>
</gene>
<dbReference type="SMART" id="SM00347">
    <property type="entry name" value="HTH_MARR"/>
    <property type="match status" value="1"/>
</dbReference>
<protein>
    <submittedName>
        <fullName evidence="5">MarR family transcriptional regulator</fullName>
    </submittedName>
</protein>